<sequence length="353" mass="38639">MSKRIVAFCSDLITAAGPQPTDELARRVAAAGLTKSTNPVTTVRTALRQSPIMVHLPDGRFDSARRMLDGAALTHRVRYGTKDRQVLFTGPELAVLDHLLVHEGSLALAAGGAVTSSLGEFGGWCGPPDWLPDVPTDSLLAFRLRNGRLWVEPVAHEPPHQSPELERLRVVLRRHLKSDDSLNNWRSHHTLGQVMLRALAEVPDLLIDPLPPLDEVLQLGDERWARDWPVESVEGLRPGHRVVLEDVPGALVTALRRDAEQLGVTTGELTVLLLSAATYRTAMPCRHDARAAWLADPSGPGRELPELRNGRDTRELPDPSHGRDDCDVAEDDFSEHWPEDLGALTSDSASPSG</sequence>
<accession>A0ABY2BCI9</accession>
<comment type="caution">
    <text evidence="2">The sequence shown here is derived from an EMBL/GenBank/DDBJ whole genome shotgun (WGS) entry which is preliminary data.</text>
</comment>
<evidence type="ECO:0000256" key="1">
    <source>
        <dbReference type="SAM" id="MobiDB-lite"/>
    </source>
</evidence>
<dbReference type="EMBL" id="SLWM01000022">
    <property type="protein sequence ID" value="TCO13595.1"/>
    <property type="molecule type" value="Genomic_DNA"/>
</dbReference>
<keyword evidence="3" id="KW-1185">Reference proteome</keyword>
<feature type="compositionally biased region" description="Basic and acidic residues" evidence="1">
    <location>
        <begin position="303"/>
        <end position="326"/>
    </location>
</feature>
<proteinExistence type="predicted"/>
<organism evidence="2 3">
    <name type="scientific">Kribbella orskensis</name>
    <dbReference type="NCBI Taxonomy" id="2512216"/>
    <lineage>
        <taxon>Bacteria</taxon>
        <taxon>Bacillati</taxon>
        <taxon>Actinomycetota</taxon>
        <taxon>Actinomycetes</taxon>
        <taxon>Propionibacteriales</taxon>
        <taxon>Kribbellaceae</taxon>
        <taxon>Kribbella</taxon>
    </lineage>
</organism>
<evidence type="ECO:0000313" key="3">
    <source>
        <dbReference type="Proteomes" id="UP000295818"/>
    </source>
</evidence>
<dbReference type="RefSeq" id="WP_132194741.1">
    <property type="nucleotide sequence ID" value="NZ_SLWM01000022.1"/>
</dbReference>
<reference evidence="2 3" key="1">
    <citation type="journal article" date="2015" name="Stand. Genomic Sci.">
        <title>Genomic Encyclopedia of Bacterial and Archaeal Type Strains, Phase III: the genomes of soil and plant-associated and newly described type strains.</title>
        <authorList>
            <person name="Whitman W.B."/>
            <person name="Woyke T."/>
            <person name="Klenk H.P."/>
            <person name="Zhou Y."/>
            <person name="Lilburn T.G."/>
            <person name="Beck B.J."/>
            <person name="De Vos P."/>
            <person name="Vandamme P."/>
            <person name="Eisen J.A."/>
            <person name="Garrity G."/>
            <person name="Hugenholtz P."/>
            <person name="Kyrpides N.C."/>
        </authorList>
    </citation>
    <scope>NUCLEOTIDE SEQUENCE [LARGE SCALE GENOMIC DNA]</scope>
    <source>
        <strain evidence="2 3">VKM Ac-2538</strain>
    </source>
</reference>
<name>A0ABY2BCI9_9ACTN</name>
<dbReference type="Proteomes" id="UP000295818">
    <property type="component" value="Unassembled WGS sequence"/>
</dbReference>
<feature type="region of interest" description="Disordered" evidence="1">
    <location>
        <begin position="293"/>
        <end position="353"/>
    </location>
</feature>
<protein>
    <submittedName>
        <fullName evidence="2">Uncharacterized protein</fullName>
    </submittedName>
</protein>
<gene>
    <name evidence="2" type="ORF">EV644_12270</name>
</gene>
<evidence type="ECO:0000313" key="2">
    <source>
        <dbReference type="EMBL" id="TCO13595.1"/>
    </source>
</evidence>